<dbReference type="Gene3D" id="2.40.170.20">
    <property type="entry name" value="TonB-dependent receptor, beta-barrel domain"/>
    <property type="match status" value="1"/>
</dbReference>
<keyword evidence="7 8" id="KW-0998">Cell outer membrane</keyword>
<evidence type="ECO:0000256" key="6">
    <source>
        <dbReference type="ARBA" id="ARBA00023136"/>
    </source>
</evidence>
<dbReference type="Gene3D" id="2.170.130.10">
    <property type="entry name" value="TonB-dependent receptor, plug domain"/>
    <property type="match status" value="1"/>
</dbReference>
<evidence type="ECO:0000256" key="2">
    <source>
        <dbReference type="ARBA" id="ARBA00022448"/>
    </source>
</evidence>
<dbReference type="RefSeq" id="WP_012517797.1">
    <property type="nucleotide sequence ID" value="NZ_CAKMLI010000034.1"/>
</dbReference>
<dbReference type="Proteomes" id="UP000061468">
    <property type="component" value="Chromosome"/>
</dbReference>
<dbReference type="PANTHER" id="PTHR47234:SF3">
    <property type="entry name" value="SECRETIN_TONB SHORT N-TERMINAL DOMAIN-CONTAINING PROTEIN"/>
    <property type="match status" value="1"/>
</dbReference>
<comment type="similarity">
    <text evidence="8 9">Belongs to the TonB-dependent receptor family.</text>
</comment>
<dbReference type="AlphaFoldDB" id="A0AAC9ACW5"/>
<dbReference type="OMA" id="AAFFRHN"/>
<dbReference type="Pfam" id="PF07715">
    <property type="entry name" value="Plug"/>
    <property type="match status" value="1"/>
</dbReference>
<feature type="chain" id="PRO_5042121136" evidence="10">
    <location>
        <begin position="33"/>
        <end position="856"/>
    </location>
</feature>
<reference evidence="13 14" key="1">
    <citation type="submission" date="2015-12" db="EMBL/GenBank/DDBJ databases">
        <title>Intraspecies pangenome expansion in the marine bacterium Alteromonas.</title>
        <authorList>
            <person name="Lopez-Perez M."/>
            <person name="Rodriguez-Valera F."/>
        </authorList>
    </citation>
    <scope>NUCLEOTIDE SEQUENCE [LARGE SCALE GENOMIC DNA]</scope>
    <source>
        <strain evidence="13 14">UM8</strain>
    </source>
</reference>
<keyword evidence="13" id="KW-0675">Receptor</keyword>
<dbReference type="PROSITE" id="PS52016">
    <property type="entry name" value="TONB_DEPENDENT_REC_3"/>
    <property type="match status" value="1"/>
</dbReference>
<evidence type="ECO:0000256" key="7">
    <source>
        <dbReference type="ARBA" id="ARBA00023237"/>
    </source>
</evidence>
<evidence type="ECO:0000256" key="10">
    <source>
        <dbReference type="SAM" id="SignalP"/>
    </source>
</evidence>
<keyword evidence="2 8" id="KW-0813">Transport</keyword>
<organism evidence="13 14">
    <name type="scientific">Alteromonas mediterranea</name>
    <dbReference type="NCBI Taxonomy" id="314275"/>
    <lineage>
        <taxon>Bacteria</taxon>
        <taxon>Pseudomonadati</taxon>
        <taxon>Pseudomonadota</taxon>
        <taxon>Gammaproteobacteria</taxon>
        <taxon>Alteromonadales</taxon>
        <taxon>Alteromonadaceae</taxon>
        <taxon>Alteromonas/Salinimonas group</taxon>
        <taxon>Alteromonas</taxon>
    </lineage>
</organism>
<evidence type="ECO:0000256" key="3">
    <source>
        <dbReference type="ARBA" id="ARBA00022452"/>
    </source>
</evidence>
<evidence type="ECO:0000256" key="9">
    <source>
        <dbReference type="RuleBase" id="RU003357"/>
    </source>
</evidence>
<evidence type="ECO:0000259" key="12">
    <source>
        <dbReference type="Pfam" id="PF07715"/>
    </source>
</evidence>
<proteinExistence type="inferred from homology"/>
<dbReference type="Pfam" id="PF00593">
    <property type="entry name" value="TonB_dep_Rec_b-barrel"/>
    <property type="match status" value="1"/>
</dbReference>
<accession>A0AAC9ACW5</accession>
<sequence length="856" mass="92298">MNTTLSLLTKNVRGVLAASAAFSVMATAPVYAQEAEESAKAEDYEQIAVVGSRAAPRSVADSAVPIDIISDEEFKQQGATDMVSMMQTVVPSFNVNDQPINDASTLVRPANLRGMASDHTLVLVNGKRRHRSAVITFLGGGLSDGAQGPDISVIPAAALKQVEVLRDGAAAQYGSDAIAGVINFVLNDASEGGSFEARYGSYYEGDGDMIQLSGNVGLPLSENGFINLSAEYRTADDTSRSIQRDDAAALIAAGNTFVADPAQIWGSPEIKHDIKLFANAGVELSDTSEAYIFGNFAEREVEGGFYYRNPHNRGGVNDGGTNEDGEQLLLVGDLTGDMSGNCPTDIVVGDNVLENPTYINQVANNPDCFAFNEMLPGGFTPRFGGTVTDMSLVFGTKGELENDITYDVSLNLGQNEVDFAISNTINPSLGPETPFEFSPGRYTQSEQTLDIDFTKPFDVGLYEPLFVATGFQYRNESYESFAGDTASYEIGPLATQGFGIGSNGFPGLAANSQGRVSRNNIALYIDAEAYITENFMLAGALRYEDFSDFGDTTKGKIAFRWQALENIAFRGAFSTGFKAPTLGQSNVRNVTTAFGTDGQLIDRATLPPTDPVSQLKGGEQLTPEESESITFGVVADFENGLFITADYYNIELTDRISTASGIALTEEDIATLLAQGINDASSFSEISFFTNDFDTTTEGVDVVANYAMEMMGGETKFSLAYNWTSTEVDRASENISDFRIRMLEDNLPAVRYSATANHTNGDWRFLARLNYYGSIFEDHLDSALPIDKVGSEFTVDLEVAYNFTEELTVTVGAKNAFDEYPDENTQYAGIAGSLYPTTSPIGINGGFYYLRGVYTF</sequence>
<dbReference type="InterPro" id="IPR037066">
    <property type="entry name" value="Plug_dom_sf"/>
</dbReference>
<dbReference type="InterPro" id="IPR012910">
    <property type="entry name" value="Plug_dom"/>
</dbReference>
<evidence type="ECO:0000313" key="13">
    <source>
        <dbReference type="EMBL" id="AMJ77947.1"/>
    </source>
</evidence>
<dbReference type="InterPro" id="IPR036942">
    <property type="entry name" value="Beta-barrel_TonB_sf"/>
</dbReference>
<protein>
    <submittedName>
        <fullName evidence="13">TonB-dependent receptor</fullName>
    </submittedName>
</protein>
<dbReference type="CDD" id="cd01347">
    <property type="entry name" value="ligand_gated_channel"/>
    <property type="match status" value="1"/>
</dbReference>
<feature type="domain" description="TonB-dependent receptor-like beta-barrel" evidence="11">
    <location>
        <begin position="391"/>
        <end position="815"/>
    </location>
</feature>
<feature type="signal peptide" evidence="10">
    <location>
        <begin position="1"/>
        <end position="32"/>
    </location>
</feature>
<dbReference type="InterPro" id="IPR039426">
    <property type="entry name" value="TonB-dep_rcpt-like"/>
</dbReference>
<dbReference type="SUPFAM" id="SSF56935">
    <property type="entry name" value="Porins"/>
    <property type="match status" value="1"/>
</dbReference>
<dbReference type="PANTHER" id="PTHR47234">
    <property type="match status" value="1"/>
</dbReference>
<name>A0AAC9ACW5_9ALTE</name>
<evidence type="ECO:0000313" key="14">
    <source>
        <dbReference type="Proteomes" id="UP000061468"/>
    </source>
</evidence>
<feature type="domain" description="TonB-dependent receptor plug" evidence="12">
    <location>
        <begin position="60"/>
        <end position="181"/>
    </location>
</feature>
<evidence type="ECO:0000256" key="5">
    <source>
        <dbReference type="ARBA" id="ARBA00023077"/>
    </source>
</evidence>
<keyword evidence="6 8" id="KW-0472">Membrane</keyword>
<evidence type="ECO:0000256" key="8">
    <source>
        <dbReference type="PROSITE-ProRule" id="PRU01360"/>
    </source>
</evidence>
<dbReference type="InterPro" id="IPR000531">
    <property type="entry name" value="Beta-barrel_TonB"/>
</dbReference>
<comment type="subcellular location">
    <subcellularLocation>
        <location evidence="1 8">Cell outer membrane</location>
        <topology evidence="1 8">Multi-pass membrane protein</topology>
    </subcellularLocation>
</comment>
<gene>
    <name evidence="13" type="ORF">AV942_06275</name>
</gene>
<evidence type="ECO:0000259" key="11">
    <source>
        <dbReference type="Pfam" id="PF00593"/>
    </source>
</evidence>
<keyword evidence="4 8" id="KW-0812">Transmembrane</keyword>
<evidence type="ECO:0000256" key="1">
    <source>
        <dbReference type="ARBA" id="ARBA00004571"/>
    </source>
</evidence>
<keyword evidence="10" id="KW-0732">Signal</keyword>
<keyword evidence="3 8" id="KW-1134">Transmembrane beta strand</keyword>
<evidence type="ECO:0000256" key="4">
    <source>
        <dbReference type="ARBA" id="ARBA00022692"/>
    </source>
</evidence>
<dbReference type="EMBL" id="CP013928">
    <property type="protein sequence ID" value="AMJ77947.1"/>
    <property type="molecule type" value="Genomic_DNA"/>
</dbReference>
<dbReference type="GO" id="GO:0009279">
    <property type="term" value="C:cell outer membrane"/>
    <property type="evidence" value="ECO:0007669"/>
    <property type="project" value="UniProtKB-SubCell"/>
</dbReference>
<keyword evidence="5 9" id="KW-0798">TonB box</keyword>